<proteinExistence type="predicted"/>
<organism evidence="3 4">
    <name type="scientific">Cytophaga hutchinsonii (strain ATCC 33406 / DSM 1761 / CIP 103989 / NBRC 15051 / NCIMB 9469 / D465)</name>
    <dbReference type="NCBI Taxonomy" id="269798"/>
    <lineage>
        <taxon>Bacteria</taxon>
        <taxon>Pseudomonadati</taxon>
        <taxon>Bacteroidota</taxon>
        <taxon>Cytophagia</taxon>
        <taxon>Cytophagales</taxon>
        <taxon>Cytophagaceae</taxon>
        <taxon>Cytophaga</taxon>
    </lineage>
</organism>
<evidence type="ECO:0000259" key="2">
    <source>
        <dbReference type="Pfam" id="PF18962"/>
    </source>
</evidence>
<evidence type="ECO:0000313" key="4">
    <source>
        <dbReference type="Proteomes" id="UP000001822"/>
    </source>
</evidence>
<dbReference type="RefSeq" id="WP_011583758.1">
    <property type="nucleotide sequence ID" value="NC_008255.1"/>
</dbReference>
<evidence type="ECO:0000313" key="3">
    <source>
        <dbReference type="EMBL" id="ABG57642.1"/>
    </source>
</evidence>
<dbReference type="KEGG" id="chu:CHU_0352"/>
<feature type="chain" id="PRO_5026812394" description="Secretion system C-terminal sorting domain-containing protein" evidence="1">
    <location>
        <begin position="21"/>
        <end position="109"/>
    </location>
</feature>
<protein>
    <recommendedName>
        <fullName evidence="2">Secretion system C-terminal sorting domain-containing protein</fullName>
    </recommendedName>
</protein>
<keyword evidence="1" id="KW-0732">Signal</keyword>
<dbReference type="Pfam" id="PF18962">
    <property type="entry name" value="Por_Secre_tail"/>
    <property type="match status" value="1"/>
</dbReference>
<dbReference type="Proteomes" id="UP000001822">
    <property type="component" value="Chromosome"/>
</dbReference>
<dbReference type="EMBL" id="CP000383">
    <property type="protein sequence ID" value="ABG57642.1"/>
    <property type="molecule type" value="Genomic_DNA"/>
</dbReference>
<reference evidence="3 4" key="1">
    <citation type="journal article" date="2007" name="Appl. Environ. Microbiol.">
        <title>Genome sequence of the cellulolytic gliding bacterium Cytophaga hutchinsonii.</title>
        <authorList>
            <person name="Xie G."/>
            <person name="Bruce D.C."/>
            <person name="Challacombe J.F."/>
            <person name="Chertkov O."/>
            <person name="Detter J.C."/>
            <person name="Gilna P."/>
            <person name="Han C.S."/>
            <person name="Lucas S."/>
            <person name="Misra M."/>
            <person name="Myers G.L."/>
            <person name="Richardson P."/>
            <person name="Tapia R."/>
            <person name="Thayer N."/>
            <person name="Thompson L.S."/>
            <person name="Brettin T.S."/>
            <person name="Henrissat B."/>
            <person name="Wilson D.B."/>
            <person name="McBride M.J."/>
        </authorList>
    </citation>
    <scope>NUCLEOTIDE SEQUENCE [LARGE SCALE GENOMIC DNA]</scope>
    <source>
        <strain evidence="4">ATCC 33406 / DSM 1761 / CIP 103989 / NBRC 15051 / NCIMB 9469 / D465</strain>
    </source>
</reference>
<dbReference type="AlphaFoldDB" id="A0A6N4SMY5"/>
<name>A0A6N4SMY5_CYTH3</name>
<accession>A0A6N4SMY5</accession>
<dbReference type="InterPro" id="IPR026444">
    <property type="entry name" value="Secre_tail"/>
</dbReference>
<sequence length="109" mass="12208">MKKFTLVFMLLMGIGFASLAQSDTATTFHISPNPVENDVTLRINYTNKDIKGVRIYDLIGKEVAYIDLTGKTGYTTVTIDISSLRAGIYFCNLYSDKGIVESRKMIKNK</sequence>
<dbReference type="NCBIfam" id="TIGR04183">
    <property type="entry name" value="Por_Secre_tail"/>
    <property type="match status" value="1"/>
</dbReference>
<gene>
    <name evidence="3" type="ordered locus">CHU_0352</name>
</gene>
<evidence type="ECO:0000256" key="1">
    <source>
        <dbReference type="SAM" id="SignalP"/>
    </source>
</evidence>
<feature type="signal peptide" evidence="1">
    <location>
        <begin position="1"/>
        <end position="20"/>
    </location>
</feature>
<feature type="domain" description="Secretion system C-terminal sorting" evidence="2">
    <location>
        <begin position="30"/>
        <end position="105"/>
    </location>
</feature>
<keyword evidence="4" id="KW-1185">Reference proteome</keyword>